<gene>
    <name evidence="11" type="ORF">FHS89_001931</name>
</gene>
<organism evidence="11 12">
    <name type="scientific">Rubricella aquisinus</name>
    <dbReference type="NCBI Taxonomy" id="2028108"/>
    <lineage>
        <taxon>Bacteria</taxon>
        <taxon>Pseudomonadati</taxon>
        <taxon>Pseudomonadota</taxon>
        <taxon>Alphaproteobacteria</taxon>
        <taxon>Rhodobacterales</taxon>
        <taxon>Paracoccaceae</taxon>
        <taxon>Rubricella</taxon>
    </lineage>
</organism>
<feature type="transmembrane region" description="Helical" evidence="9">
    <location>
        <begin position="301"/>
        <end position="321"/>
    </location>
</feature>
<evidence type="ECO:0000259" key="10">
    <source>
        <dbReference type="PROSITE" id="PS51371"/>
    </source>
</evidence>
<evidence type="ECO:0000313" key="11">
    <source>
        <dbReference type="EMBL" id="MBB5515911.1"/>
    </source>
</evidence>
<feature type="transmembrane region" description="Helical" evidence="9">
    <location>
        <begin position="404"/>
        <end position="428"/>
    </location>
</feature>
<dbReference type="GO" id="GO:0005886">
    <property type="term" value="C:plasma membrane"/>
    <property type="evidence" value="ECO:0007669"/>
    <property type="project" value="UniProtKB-SubCell"/>
</dbReference>
<feature type="transmembrane region" description="Helical" evidence="9">
    <location>
        <begin position="440"/>
        <end position="463"/>
    </location>
</feature>
<keyword evidence="8" id="KW-0129">CBS domain</keyword>
<dbReference type="NCBIfam" id="TIGR00400">
    <property type="entry name" value="mgtE"/>
    <property type="match status" value="1"/>
</dbReference>
<dbReference type="SMART" id="SM00116">
    <property type="entry name" value="CBS"/>
    <property type="match status" value="1"/>
</dbReference>
<evidence type="ECO:0000313" key="12">
    <source>
        <dbReference type="Proteomes" id="UP000553766"/>
    </source>
</evidence>
<keyword evidence="9" id="KW-0479">Metal-binding</keyword>
<dbReference type="InterPro" id="IPR006668">
    <property type="entry name" value="Mg_transptr_MgtE_intracell_dom"/>
</dbReference>
<dbReference type="InterPro" id="IPR006669">
    <property type="entry name" value="MgtE_transporter"/>
</dbReference>
<feature type="transmembrane region" description="Helical" evidence="9">
    <location>
        <begin position="327"/>
        <end position="354"/>
    </location>
</feature>
<dbReference type="InterPro" id="IPR046342">
    <property type="entry name" value="CBS_dom_sf"/>
</dbReference>
<proteinExistence type="inferred from homology"/>
<comment type="caution">
    <text evidence="11">The sequence shown here is derived from an EMBL/GenBank/DDBJ whole genome shotgun (WGS) entry which is preliminary data.</text>
</comment>
<sequence length="464" mass="50418">MSDTPPNFDSQPTQDQDAYALDAAVVEALLNAVAEGARERLIETLEPVHPADIADFIEQIGPVERRNLLTLWGPQIDADFLFELEEGVRDEVMEILSPEQIAVAVQERDTDDLVYLVEDMEEEAQEAVLDALDEADRVAVEQSLQYPEDSAGRLMQRHVVTAPQHWTVGDAIDFMRASDDLPDQFYDIVIIDPRHKPVGEVRLGKIMATPRWVKLADMMEEGLRTIPVDQTSADVAYAFNQYHMIQAPVVDENGRLVGVITIDDAMDVLEDEAEEDMMRLAGLGAEEEITDSVWETTRQRFPWLGVNLITAVFASIVISFFEDTIAAIVALAVLMPIVASMGGNAGTQSLTVAVRALATRDLTGSNAYRVVRREVLAGLLNGLAFAVIIGVVGVIWFGSPMLGVVLGISMVINMVVAGLAGILIPIGLEKAGADPALASGAFVTTVTDVVGFFSFLGLAGWLLL</sequence>
<dbReference type="PANTHER" id="PTHR43773:SF1">
    <property type="entry name" value="MAGNESIUM TRANSPORTER MGTE"/>
    <property type="match status" value="1"/>
</dbReference>
<dbReference type="Proteomes" id="UP000553766">
    <property type="component" value="Unassembled WGS sequence"/>
</dbReference>
<evidence type="ECO:0000256" key="2">
    <source>
        <dbReference type="ARBA" id="ARBA00009749"/>
    </source>
</evidence>
<dbReference type="PROSITE" id="PS51371">
    <property type="entry name" value="CBS"/>
    <property type="match status" value="1"/>
</dbReference>
<dbReference type="InterPro" id="IPR006667">
    <property type="entry name" value="SLC41_membr_dom"/>
</dbReference>
<keyword evidence="5 9" id="KW-0460">Magnesium</keyword>
<evidence type="ECO:0000256" key="7">
    <source>
        <dbReference type="ARBA" id="ARBA00023136"/>
    </source>
</evidence>
<keyword evidence="3 9" id="KW-0813">Transport</keyword>
<dbReference type="GO" id="GO:0046872">
    <property type="term" value="F:metal ion binding"/>
    <property type="evidence" value="ECO:0007669"/>
    <property type="project" value="UniProtKB-KW"/>
</dbReference>
<keyword evidence="4 9" id="KW-0812">Transmembrane</keyword>
<dbReference type="PANTHER" id="PTHR43773">
    <property type="entry name" value="MAGNESIUM TRANSPORTER MGTE"/>
    <property type="match status" value="1"/>
</dbReference>
<comment type="subunit">
    <text evidence="9">Homodimer.</text>
</comment>
<accession>A0A840WMV5</accession>
<dbReference type="CDD" id="cd04606">
    <property type="entry name" value="CBS_pair_Mg_transporter"/>
    <property type="match status" value="1"/>
</dbReference>
<dbReference type="SUPFAM" id="SSF161093">
    <property type="entry name" value="MgtE membrane domain-like"/>
    <property type="match status" value="1"/>
</dbReference>
<dbReference type="SMART" id="SM00924">
    <property type="entry name" value="MgtE_N"/>
    <property type="match status" value="1"/>
</dbReference>
<evidence type="ECO:0000256" key="9">
    <source>
        <dbReference type="RuleBase" id="RU362011"/>
    </source>
</evidence>
<protein>
    <recommendedName>
        <fullName evidence="9">Magnesium transporter MgtE</fullName>
    </recommendedName>
</protein>
<dbReference type="SUPFAM" id="SSF158791">
    <property type="entry name" value="MgtE N-terminal domain-like"/>
    <property type="match status" value="1"/>
</dbReference>
<name>A0A840WMV5_9RHOB</name>
<evidence type="ECO:0000256" key="8">
    <source>
        <dbReference type="PROSITE-ProRule" id="PRU00703"/>
    </source>
</evidence>
<keyword evidence="9" id="KW-1003">Cell membrane</keyword>
<evidence type="ECO:0000256" key="5">
    <source>
        <dbReference type="ARBA" id="ARBA00022842"/>
    </source>
</evidence>
<dbReference type="InterPro" id="IPR000644">
    <property type="entry name" value="CBS_dom"/>
</dbReference>
<dbReference type="GO" id="GO:0015095">
    <property type="term" value="F:magnesium ion transmembrane transporter activity"/>
    <property type="evidence" value="ECO:0007669"/>
    <property type="project" value="UniProtKB-UniRule"/>
</dbReference>
<feature type="transmembrane region" description="Helical" evidence="9">
    <location>
        <begin position="375"/>
        <end position="398"/>
    </location>
</feature>
<comment type="function">
    <text evidence="9">Acts as a magnesium transporter.</text>
</comment>
<dbReference type="Pfam" id="PF00571">
    <property type="entry name" value="CBS"/>
    <property type="match status" value="2"/>
</dbReference>
<dbReference type="Gene3D" id="1.10.357.20">
    <property type="entry name" value="SLC41 divalent cation transporters, integral membrane domain"/>
    <property type="match status" value="1"/>
</dbReference>
<dbReference type="SUPFAM" id="SSF54631">
    <property type="entry name" value="CBS-domain pair"/>
    <property type="match status" value="1"/>
</dbReference>
<evidence type="ECO:0000256" key="6">
    <source>
        <dbReference type="ARBA" id="ARBA00022989"/>
    </source>
</evidence>
<reference evidence="11 12" key="1">
    <citation type="submission" date="2020-08" db="EMBL/GenBank/DDBJ databases">
        <title>Genomic Encyclopedia of Type Strains, Phase IV (KMG-IV): sequencing the most valuable type-strain genomes for metagenomic binning, comparative biology and taxonomic classification.</title>
        <authorList>
            <person name="Goeker M."/>
        </authorList>
    </citation>
    <scope>NUCLEOTIDE SEQUENCE [LARGE SCALE GENOMIC DNA]</scope>
    <source>
        <strain evidence="11 12">DSM 103377</strain>
    </source>
</reference>
<dbReference type="RefSeq" id="WP_184011020.1">
    <property type="nucleotide sequence ID" value="NZ_JACIJS010000005.1"/>
</dbReference>
<evidence type="ECO:0000256" key="1">
    <source>
        <dbReference type="ARBA" id="ARBA00004141"/>
    </source>
</evidence>
<keyword evidence="12" id="KW-1185">Reference proteome</keyword>
<dbReference type="Pfam" id="PF03448">
    <property type="entry name" value="MgtE_N"/>
    <property type="match status" value="1"/>
</dbReference>
<evidence type="ECO:0000256" key="3">
    <source>
        <dbReference type="ARBA" id="ARBA00022448"/>
    </source>
</evidence>
<keyword evidence="7 9" id="KW-0472">Membrane</keyword>
<evidence type="ECO:0000256" key="4">
    <source>
        <dbReference type="ARBA" id="ARBA00022692"/>
    </source>
</evidence>
<comment type="similarity">
    <text evidence="2 9">Belongs to the SLC41A transporter family.</text>
</comment>
<dbReference type="EMBL" id="JACIJS010000005">
    <property type="protein sequence ID" value="MBB5515911.1"/>
    <property type="molecule type" value="Genomic_DNA"/>
</dbReference>
<dbReference type="Pfam" id="PF01769">
    <property type="entry name" value="MgtE"/>
    <property type="match status" value="1"/>
</dbReference>
<dbReference type="InterPro" id="IPR038076">
    <property type="entry name" value="MgtE_N_sf"/>
</dbReference>
<dbReference type="AlphaFoldDB" id="A0A840WMV5"/>
<dbReference type="InterPro" id="IPR036739">
    <property type="entry name" value="SLC41_membr_dom_sf"/>
</dbReference>
<dbReference type="Gene3D" id="3.10.580.10">
    <property type="entry name" value="CBS-domain"/>
    <property type="match status" value="1"/>
</dbReference>
<feature type="domain" description="CBS" evidence="10">
    <location>
        <begin position="219"/>
        <end position="275"/>
    </location>
</feature>
<comment type="subcellular location">
    <subcellularLocation>
        <location evidence="9">Cell membrane</location>
        <topology evidence="9">Multi-pass membrane protein</topology>
    </subcellularLocation>
    <subcellularLocation>
        <location evidence="1">Membrane</location>
        <topology evidence="1">Multi-pass membrane protein</topology>
    </subcellularLocation>
</comment>
<dbReference type="Gene3D" id="1.25.60.10">
    <property type="entry name" value="MgtE N-terminal domain-like"/>
    <property type="match status" value="1"/>
</dbReference>
<keyword evidence="6 9" id="KW-1133">Transmembrane helix</keyword>